<reference evidence="1" key="1">
    <citation type="submission" date="2020-08" db="EMBL/GenBank/DDBJ databases">
        <title>Multicomponent nature underlies the extraordinary mechanical properties of spider dragline silk.</title>
        <authorList>
            <person name="Kono N."/>
            <person name="Nakamura H."/>
            <person name="Mori M."/>
            <person name="Yoshida Y."/>
            <person name="Ohtoshi R."/>
            <person name="Malay A.D."/>
            <person name="Moran D.A.P."/>
            <person name="Tomita M."/>
            <person name="Numata K."/>
            <person name="Arakawa K."/>
        </authorList>
    </citation>
    <scope>NUCLEOTIDE SEQUENCE</scope>
</reference>
<keyword evidence="2" id="KW-1185">Reference proteome</keyword>
<dbReference type="AlphaFoldDB" id="A0A8X6XVJ2"/>
<evidence type="ECO:0000313" key="1">
    <source>
        <dbReference type="EMBL" id="GFY60141.1"/>
    </source>
</evidence>
<dbReference type="EMBL" id="BMAV01012995">
    <property type="protein sequence ID" value="GFY60141.1"/>
    <property type="molecule type" value="Genomic_DNA"/>
</dbReference>
<accession>A0A8X6XVJ2</accession>
<organism evidence="1 2">
    <name type="scientific">Trichonephila inaurata madagascariensis</name>
    <dbReference type="NCBI Taxonomy" id="2747483"/>
    <lineage>
        <taxon>Eukaryota</taxon>
        <taxon>Metazoa</taxon>
        <taxon>Ecdysozoa</taxon>
        <taxon>Arthropoda</taxon>
        <taxon>Chelicerata</taxon>
        <taxon>Arachnida</taxon>
        <taxon>Araneae</taxon>
        <taxon>Araneomorphae</taxon>
        <taxon>Entelegynae</taxon>
        <taxon>Araneoidea</taxon>
        <taxon>Nephilidae</taxon>
        <taxon>Trichonephila</taxon>
        <taxon>Trichonephila inaurata</taxon>
    </lineage>
</organism>
<evidence type="ECO:0000313" key="2">
    <source>
        <dbReference type="Proteomes" id="UP000886998"/>
    </source>
</evidence>
<comment type="caution">
    <text evidence="1">The sequence shown here is derived from an EMBL/GenBank/DDBJ whole genome shotgun (WGS) entry which is preliminary data.</text>
</comment>
<protein>
    <submittedName>
        <fullName evidence="1">Uncharacterized protein</fullName>
    </submittedName>
</protein>
<name>A0A8X6XVJ2_9ARAC</name>
<sequence>MKIHRLNLTSPRAVVAGMGNFDHFQEEYNRMWLLFCTGKGFLLSLCHSTKKAKSINADLGGPVIFLIVCLSVLLKNFKGLIGSCQ</sequence>
<gene>
    <name evidence="1" type="ORF">TNIN_163851</name>
</gene>
<dbReference type="Proteomes" id="UP000886998">
    <property type="component" value="Unassembled WGS sequence"/>
</dbReference>
<proteinExistence type="predicted"/>